<accession>A0ABZ0RJI9</accession>
<dbReference type="EMBL" id="CP138858">
    <property type="protein sequence ID" value="WPJ96375.1"/>
    <property type="molecule type" value="Genomic_DNA"/>
</dbReference>
<keyword evidence="3" id="KW-0067">ATP-binding</keyword>
<gene>
    <name evidence="5" type="ORF">SH580_01500</name>
</gene>
<sequence length="282" mass="30083">MLEILSIGSGLSIQDRGRDGWRRFGVPAGGAMDTRSMALANALLGNPRDAAVIEVVQQGAKIRLLTDSWLALAGGDFCSRCASGTAMPFARGQVLEFDQKSAGLYAYLALPGGVEVERWLGSAAIDARNGMGIALQKGSHIAAQLTQPKISTQAVARRISSIKLDHIPAGKAHFSLYPGPQFDAFEPRVRQCFLEHEWTVSPRSDRTGYRLEGTKLDIPQSIASEPVLPGSFQIPGNGQPIITMADGPTVGGYPQLALLAAGDLDRLAQCAPGTKLTFSWLQ</sequence>
<dbReference type="InterPro" id="IPR029000">
    <property type="entry name" value="Cyclophilin-like_dom_sf"/>
</dbReference>
<dbReference type="SUPFAM" id="SSF50891">
    <property type="entry name" value="Cyclophilin-like"/>
    <property type="match status" value="1"/>
</dbReference>
<dbReference type="Gene3D" id="2.40.100.10">
    <property type="entry name" value="Cyclophilin-like"/>
    <property type="match status" value="1"/>
</dbReference>
<dbReference type="RefSeq" id="WP_319833234.1">
    <property type="nucleotide sequence ID" value="NZ_CP138858.1"/>
</dbReference>
<dbReference type="Proteomes" id="UP001324993">
    <property type="component" value="Chromosome"/>
</dbReference>
<dbReference type="InterPro" id="IPR052708">
    <property type="entry name" value="PxpC"/>
</dbReference>
<dbReference type="SMART" id="SM00797">
    <property type="entry name" value="AHS2"/>
    <property type="match status" value="1"/>
</dbReference>
<protein>
    <submittedName>
        <fullName evidence="5">Biotin-dependent carboxyltransferase family protein</fullName>
    </submittedName>
</protein>
<evidence type="ECO:0000313" key="6">
    <source>
        <dbReference type="Proteomes" id="UP001324993"/>
    </source>
</evidence>
<reference evidence="5 6" key="1">
    <citation type="submission" date="2023-11" db="EMBL/GenBank/DDBJ databases">
        <title>Coraliomargarita sp. nov., isolated from marine algae.</title>
        <authorList>
            <person name="Lee J.K."/>
            <person name="Baek J.H."/>
            <person name="Kim J.M."/>
            <person name="Choi D.G."/>
            <person name="Jeon C.O."/>
        </authorList>
    </citation>
    <scope>NUCLEOTIDE SEQUENCE [LARGE SCALE GENOMIC DNA]</scope>
    <source>
        <strain evidence="5 6">J2-16</strain>
    </source>
</reference>
<proteinExistence type="predicted"/>
<evidence type="ECO:0000313" key="5">
    <source>
        <dbReference type="EMBL" id="WPJ96375.1"/>
    </source>
</evidence>
<evidence type="ECO:0000256" key="2">
    <source>
        <dbReference type="ARBA" id="ARBA00022801"/>
    </source>
</evidence>
<dbReference type="PANTHER" id="PTHR43309">
    <property type="entry name" value="5-OXOPROLINASE SUBUNIT C"/>
    <property type="match status" value="1"/>
</dbReference>
<keyword evidence="1" id="KW-0547">Nucleotide-binding</keyword>
<name>A0ABZ0RJI9_9BACT</name>
<organism evidence="5 6">
    <name type="scientific">Coraliomargarita algicola</name>
    <dbReference type="NCBI Taxonomy" id="3092156"/>
    <lineage>
        <taxon>Bacteria</taxon>
        <taxon>Pseudomonadati</taxon>
        <taxon>Verrucomicrobiota</taxon>
        <taxon>Opitutia</taxon>
        <taxon>Puniceicoccales</taxon>
        <taxon>Coraliomargaritaceae</taxon>
        <taxon>Coraliomargarita</taxon>
    </lineage>
</organism>
<evidence type="ECO:0000259" key="4">
    <source>
        <dbReference type="SMART" id="SM00797"/>
    </source>
</evidence>
<evidence type="ECO:0000256" key="1">
    <source>
        <dbReference type="ARBA" id="ARBA00022741"/>
    </source>
</evidence>
<feature type="domain" description="Carboxyltransferase" evidence="4">
    <location>
        <begin position="23"/>
        <end position="282"/>
    </location>
</feature>
<keyword evidence="2" id="KW-0378">Hydrolase</keyword>
<dbReference type="Pfam" id="PF02626">
    <property type="entry name" value="CT_A_B"/>
    <property type="match status" value="1"/>
</dbReference>
<keyword evidence="6" id="KW-1185">Reference proteome</keyword>
<dbReference type="PANTHER" id="PTHR43309:SF3">
    <property type="entry name" value="5-OXOPROLINASE SUBUNIT C"/>
    <property type="match status" value="1"/>
</dbReference>
<dbReference type="InterPro" id="IPR003778">
    <property type="entry name" value="CT_A_B"/>
</dbReference>
<evidence type="ECO:0000256" key="3">
    <source>
        <dbReference type="ARBA" id="ARBA00022840"/>
    </source>
</evidence>